<feature type="transmembrane region" description="Helical" evidence="1">
    <location>
        <begin position="304"/>
        <end position="325"/>
    </location>
</feature>
<name>A0A5C6K972_PARDI</name>
<feature type="transmembrane region" description="Helical" evidence="1">
    <location>
        <begin position="6"/>
        <end position="22"/>
    </location>
</feature>
<accession>A0A5C6K972</accession>
<dbReference type="RefSeq" id="WP_122383179.1">
    <property type="nucleotide sequence ID" value="NZ_VOHW01000012.1"/>
</dbReference>
<dbReference type="AlphaFoldDB" id="A0A5C6K972"/>
<reference evidence="2 3" key="1">
    <citation type="submission" date="2019-07" db="EMBL/GenBank/DDBJ databases">
        <title>Genome sequencing of Parabacteroides distasonis iSURF_7.</title>
        <authorList>
            <person name="Degefu H.N."/>
            <person name="Ruoff K.L."/>
            <person name="Price C.E."/>
            <person name="Valls R.A."/>
            <person name="O'Toole G.A."/>
        </authorList>
    </citation>
    <scope>NUCLEOTIDE SEQUENCE [LARGE SCALE GENOMIC DNA]</scope>
    <source>
        <strain evidence="2 3">CFPLTA003_1B</strain>
    </source>
</reference>
<feature type="transmembrane region" description="Helical" evidence="1">
    <location>
        <begin position="123"/>
        <end position="140"/>
    </location>
</feature>
<gene>
    <name evidence="2" type="ORF">FSA05_17255</name>
</gene>
<feature type="transmembrane region" description="Helical" evidence="1">
    <location>
        <begin position="205"/>
        <end position="227"/>
    </location>
</feature>
<evidence type="ECO:0000313" key="3">
    <source>
        <dbReference type="Proteomes" id="UP000315827"/>
    </source>
</evidence>
<evidence type="ECO:0000313" key="2">
    <source>
        <dbReference type="EMBL" id="TWV59840.1"/>
    </source>
</evidence>
<dbReference type="InterPro" id="IPR049458">
    <property type="entry name" value="EpsG-like"/>
</dbReference>
<keyword evidence="1" id="KW-1133">Transmembrane helix</keyword>
<evidence type="ECO:0000256" key="1">
    <source>
        <dbReference type="SAM" id="Phobius"/>
    </source>
</evidence>
<keyword evidence="1" id="KW-0472">Membrane</keyword>
<sequence length="390" mass="45896">MLPYILFGMYLLYLIFRYDICLKKNNKLRHIYICLLYLFLLVGLRYQFGPDSYSYEKEFSSLYNPIGTETLYYPQLGRLYPPLWIGLNIFCRTVGDFVLLQLICSFVFNICIFYFIKNTTTKVFTALFLFFIYDYLYFSTDILRESLAIGIDLVALIMFFKNKKILSIILLFIGFSIHIYSIFFIVTMSFLYFGISKKVVAIGGLFFAFFVNSQINATDFIANYLFLGDPTGYGDGFENISLLGFAFKSSVALILIYFLYLNKNNNNDSPFLLITKSNNDLKKILYAYFATVLMRYSIPIADRVFNYFEIIYLVVIVEGLYRFVICRGTYHQKVLKLTILIFITYLPFYMINSGTSDKGVSMYVRYYPYNSIFQKEYIEDRIKFYIEDGR</sequence>
<comment type="caution">
    <text evidence="2">The sequence shown here is derived from an EMBL/GenBank/DDBJ whole genome shotgun (WGS) entry which is preliminary data.</text>
</comment>
<feature type="transmembrane region" description="Helical" evidence="1">
    <location>
        <begin position="97"/>
        <end position="116"/>
    </location>
</feature>
<feature type="transmembrane region" description="Helical" evidence="1">
    <location>
        <begin position="239"/>
        <end position="260"/>
    </location>
</feature>
<protein>
    <submittedName>
        <fullName evidence="2">EpsG family protein</fullName>
    </submittedName>
</protein>
<feature type="transmembrane region" description="Helical" evidence="1">
    <location>
        <begin position="31"/>
        <end position="48"/>
    </location>
</feature>
<dbReference type="Proteomes" id="UP000315827">
    <property type="component" value="Unassembled WGS sequence"/>
</dbReference>
<proteinExistence type="predicted"/>
<organism evidence="2 3">
    <name type="scientific">Parabacteroides distasonis</name>
    <dbReference type="NCBI Taxonomy" id="823"/>
    <lineage>
        <taxon>Bacteria</taxon>
        <taxon>Pseudomonadati</taxon>
        <taxon>Bacteroidota</taxon>
        <taxon>Bacteroidia</taxon>
        <taxon>Bacteroidales</taxon>
        <taxon>Tannerellaceae</taxon>
        <taxon>Parabacteroides</taxon>
    </lineage>
</organism>
<dbReference type="Pfam" id="PF14897">
    <property type="entry name" value="EpsG"/>
    <property type="match status" value="1"/>
</dbReference>
<dbReference type="EMBL" id="VOHW01000012">
    <property type="protein sequence ID" value="TWV59840.1"/>
    <property type="molecule type" value="Genomic_DNA"/>
</dbReference>
<keyword evidence="1" id="KW-0812">Transmembrane</keyword>
<feature type="transmembrane region" description="Helical" evidence="1">
    <location>
        <begin position="165"/>
        <end position="193"/>
    </location>
</feature>
<feature type="transmembrane region" description="Helical" evidence="1">
    <location>
        <begin position="334"/>
        <end position="351"/>
    </location>
</feature>